<accession>A0A232ET86</accession>
<dbReference type="GO" id="GO:0042799">
    <property type="term" value="F:histone H4K20 methyltransferase activity"/>
    <property type="evidence" value="ECO:0007669"/>
    <property type="project" value="TreeGrafter"/>
</dbReference>
<dbReference type="PANTHER" id="PTHR12977:SF4">
    <property type="entry name" value="HISTONE-LYSINE N-METHYLTRANSFERASE KMT5B"/>
    <property type="match status" value="1"/>
</dbReference>
<dbReference type="Gene3D" id="2.170.270.10">
    <property type="entry name" value="SET domain"/>
    <property type="match status" value="1"/>
</dbReference>
<proteinExistence type="predicted"/>
<dbReference type="Pfam" id="PF00856">
    <property type="entry name" value="SET"/>
    <property type="match status" value="1"/>
</dbReference>
<evidence type="ECO:0000259" key="1">
    <source>
        <dbReference type="PROSITE" id="PS50280"/>
    </source>
</evidence>
<dbReference type="InterPro" id="IPR039977">
    <property type="entry name" value="Suv4-20/Set9"/>
</dbReference>
<dbReference type="STRING" id="543379.A0A232ET86"/>
<dbReference type="SUPFAM" id="SSF82199">
    <property type="entry name" value="SET domain"/>
    <property type="match status" value="1"/>
</dbReference>
<dbReference type="PANTHER" id="PTHR12977">
    <property type="entry name" value="SUPPRESSOR OF VARIEGATION 4-20-RELATED"/>
    <property type="match status" value="1"/>
</dbReference>
<dbReference type="Proteomes" id="UP000215335">
    <property type="component" value="Unassembled WGS sequence"/>
</dbReference>
<sequence length="162" mass="18550">MNWKNLCDLDDLVKILLVDQFQLVRKFKNRVLVFENFFKLYLEFFYPASQVQIVPCTRYSLDKKQGVTVIAKKGLEAGTILHCVFGLYKTISPDEEKSLDNLGLNFSILTTSSSSNSKVLLGSIAFINHDCDPNAEYISKSRERVSLRILIIASHYYFVSTH</sequence>
<evidence type="ECO:0000313" key="3">
    <source>
        <dbReference type="Proteomes" id="UP000215335"/>
    </source>
</evidence>
<dbReference type="InterPro" id="IPR046341">
    <property type="entry name" value="SET_dom_sf"/>
</dbReference>
<comment type="caution">
    <text evidence="2">The sequence shown here is derived from an EMBL/GenBank/DDBJ whole genome shotgun (WGS) entry which is preliminary data.</text>
</comment>
<organism evidence="2 3">
    <name type="scientific">Trichomalopsis sarcophagae</name>
    <dbReference type="NCBI Taxonomy" id="543379"/>
    <lineage>
        <taxon>Eukaryota</taxon>
        <taxon>Metazoa</taxon>
        <taxon>Ecdysozoa</taxon>
        <taxon>Arthropoda</taxon>
        <taxon>Hexapoda</taxon>
        <taxon>Insecta</taxon>
        <taxon>Pterygota</taxon>
        <taxon>Neoptera</taxon>
        <taxon>Endopterygota</taxon>
        <taxon>Hymenoptera</taxon>
        <taxon>Apocrita</taxon>
        <taxon>Proctotrupomorpha</taxon>
        <taxon>Chalcidoidea</taxon>
        <taxon>Pteromalidae</taxon>
        <taxon>Pteromalinae</taxon>
        <taxon>Trichomalopsis</taxon>
    </lineage>
</organism>
<evidence type="ECO:0000313" key="2">
    <source>
        <dbReference type="EMBL" id="OXU21568.1"/>
    </source>
</evidence>
<dbReference type="GO" id="GO:0005634">
    <property type="term" value="C:nucleus"/>
    <property type="evidence" value="ECO:0007669"/>
    <property type="project" value="TreeGrafter"/>
</dbReference>
<reference evidence="2 3" key="1">
    <citation type="journal article" date="2017" name="Curr. Biol.">
        <title>The Evolution of Venom by Co-option of Single-Copy Genes.</title>
        <authorList>
            <person name="Martinson E.O."/>
            <person name="Mrinalini"/>
            <person name="Kelkar Y.D."/>
            <person name="Chang C.H."/>
            <person name="Werren J.H."/>
        </authorList>
    </citation>
    <scope>NUCLEOTIDE SEQUENCE [LARGE SCALE GENOMIC DNA]</scope>
    <source>
        <strain evidence="2 3">Alberta</strain>
        <tissue evidence="2">Whole body</tissue>
    </source>
</reference>
<dbReference type="PROSITE" id="PS50280">
    <property type="entry name" value="SET"/>
    <property type="match status" value="1"/>
</dbReference>
<dbReference type="InterPro" id="IPR001214">
    <property type="entry name" value="SET_dom"/>
</dbReference>
<dbReference type="EMBL" id="NNAY01002308">
    <property type="protein sequence ID" value="OXU21568.1"/>
    <property type="molecule type" value="Genomic_DNA"/>
</dbReference>
<dbReference type="AlphaFoldDB" id="A0A232ET86"/>
<protein>
    <recommendedName>
        <fullName evidence="1">SET domain-containing protein</fullName>
    </recommendedName>
</protein>
<feature type="domain" description="SET" evidence="1">
    <location>
        <begin position="49"/>
        <end position="162"/>
    </location>
</feature>
<keyword evidence="3" id="KW-1185">Reference proteome</keyword>
<gene>
    <name evidence="2" type="ORF">TSAR_016249</name>
</gene>
<name>A0A232ET86_9HYME</name>